<evidence type="ECO:0000313" key="3">
    <source>
        <dbReference type="EMBL" id="GGM74741.1"/>
    </source>
</evidence>
<dbReference type="AlphaFoldDB" id="A0A917UBU2"/>
<dbReference type="Proteomes" id="UP000642070">
    <property type="component" value="Unassembled WGS sequence"/>
</dbReference>
<feature type="domain" description="Pyrrolo-quinoline quinone repeat" evidence="2">
    <location>
        <begin position="87"/>
        <end position="339"/>
    </location>
</feature>
<sequence length="456" mass="49040">MPEPMIELDLTAPWEPGESAGPPPNRRRARRVAGAGIVAVVAAGVLTAAGPARADTPVFALDYQVTGVHLAGGRVFAGRYKPAGAGQELEALDARTGRLLWSLPMEQHEYLRSVTAGVVVLVQERGAPEDGVTDLAVHDAATGARLWQRTAVRVLGRFGGRVLIEEVTGGTRDARTVVVTELADDGGGIRNQPPEQREQHLLALDERTGAPAWRIDVPKGNLLSFEFGGSWEVLRSMAELTPAGELRQRDPRDGTVTKTDRLDWSGAASWFDVSGGEVVVYPVGAVGGDVYDRVSGRRLWHWQDLGHFGGLGTCAPGLYCVQDQDGTTAVDQRTGQTRWRVQQYNSILGLTEHAMIMTVWEPPDLAPGPIAAVDTRTGRPTTVLEGWFAIQPSGAGVLVWKPVGQREAVLARLDPATGRVQVFGRPQDWFGRPECVAEGDTLACVAVGGLTVWRLP</sequence>
<name>A0A917UBU2_9ACTN</name>
<proteinExistence type="predicted"/>
<comment type="caution">
    <text evidence="3">The sequence shown here is derived from an EMBL/GenBank/DDBJ whole genome shotgun (WGS) entry which is preliminary data.</text>
</comment>
<dbReference type="InterPro" id="IPR002372">
    <property type="entry name" value="PQQ_rpt_dom"/>
</dbReference>
<reference evidence="3" key="2">
    <citation type="submission" date="2020-09" db="EMBL/GenBank/DDBJ databases">
        <authorList>
            <person name="Sun Q."/>
            <person name="Ohkuma M."/>
        </authorList>
    </citation>
    <scope>NUCLEOTIDE SEQUENCE</scope>
    <source>
        <strain evidence="3">JCM 19831</strain>
    </source>
</reference>
<dbReference type="SMART" id="SM00564">
    <property type="entry name" value="PQQ"/>
    <property type="match status" value="2"/>
</dbReference>
<protein>
    <recommendedName>
        <fullName evidence="2">Pyrrolo-quinoline quinone repeat domain-containing protein</fullName>
    </recommendedName>
</protein>
<dbReference type="EMBL" id="BMPI01000069">
    <property type="protein sequence ID" value="GGM74741.1"/>
    <property type="molecule type" value="Genomic_DNA"/>
</dbReference>
<gene>
    <name evidence="3" type="ORF">GCM10007977_090440</name>
</gene>
<dbReference type="RefSeq" id="WP_190256257.1">
    <property type="nucleotide sequence ID" value="NZ_BMPI01000069.1"/>
</dbReference>
<dbReference type="InterPro" id="IPR015943">
    <property type="entry name" value="WD40/YVTN_repeat-like_dom_sf"/>
</dbReference>
<dbReference type="Pfam" id="PF13360">
    <property type="entry name" value="PQQ_2"/>
    <property type="match status" value="1"/>
</dbReference>
<reference evidence="3" key="1">
    <citation type="journal article" date="2014" name="Int. J. Syst. Evol. Microbiol.">
        <title>Complete genome sequence of Corynebacterium casei LMG S-19264T (=DSM 44701T), isolated from a smear-ripened cheese.</title>
        <authorList>
            <consortium name="US DOE Joint Genome Institute (JGI-PGF)"/>
            <person name="Walter F."/>
            <person name="Albersmeier A."/>
            <person name="Kalinowski J."/>
            <person name="Ruckert C."/>
        </authorList>
    </citation>
    <scope>NUCLEOTIDE SEQUENCE</scope>
    <source>
        <strain evidence="3">JCM 19831</strain>
    </source>
</reference>
<evidence type="ECO:0000313" key="4">
    <source>
        <dbReference type="Proteomes" id="UP000642070"/>
    </source>
</evidence>
<organism evidence="3 4">
    <name type="scientific">Dactylosporangium sucinum</name>
    <dbReference type="NCBI Taxonomy" id="1424081"/>
    <lineage>
        <taxon>Bacteria</taxon>
        <taxon>Bacillati</taxon>
        <taxon>Actinomycetota</taxon>
        <taxon>Actinomycetes</taxon>
        <taxon>Micromonosporales</taxon>
        <taxon>Micromonosporaceae</taxon>
        <taxon>Dactylosporangium</taxon>
    </lineage>
</organism>
<dbReference type="PANTHER" id="PTHR34512:SF30">
    <property type="entry name" value="OUTER MEMBRANE PROTEIN ASSEMBLY FACTOR BAMB"/>
    <property type="match status" value="1"/>
</dbReference>
<dbReference type="InterPro" id="IPR011047">
    <property type="entry name" value="Quinoprotein_ADH-like_sf"/>
</dbReference>
<evidence type="ECO:0000256" key="1">
    <source>
        <dbReference type="SAM" id="MobiDB-lite"/>
    </source>
</evidence>
<dbReference type="PANTHER" id="PTHR34512">
    <property type="entry name" value="CELL SURFACE PROTEIN"/>
    <property type="match status" value="1"/>
</dbReference>
<dbReference type="SUPFAM" id="SSF50998">
    <property type="entry name" value="Quinoprotein alcohol dehydrogenase-like"/>
    <property type="match status" value="1"/>
</dbReference>
<feature type="region of interest" description="Disordered" evidence="1">
    <location>
        <begin position="8"/>
        <end position="28"/>
    </location>
</feature>
<keyword evidence="4" id="KW-1185">Reference proteome</keyword>
<evidence type="ECO:0000259" key="2">
    <source>
        <dbReference type="Pfam" id="PF13360"/>
    </source>
</evidence>
<dbReference type="InterPro" id="IPR018391">
    <property type="entry name" value="PQQ_b-propeller_rpt"/>
</dbReference>
<accession>A0A917UBU2</accession>
<dbReference type="Gene3D" id="2.130.10.10">
    <property type="entry name" value="YVTN repeat-like/Quinoprotein amine dehydrogenase"/>
    <property type="match status" value="1"/>
</dbReference>